<sequence>MNFADRVDFSKKMIEVATVVGRAIDDVEISAYFTRLAEYPLDLVCKAFDRALDDRDHEDIYLATLIPTDNEIQKAISAILAEEGGPDATIGCEKCKGTGFIMGERKNGSVVAGRCECLLATIEMRKKYSPKDKKKEG</sequence>
<gene>
    <name evidence="1" type="ORF">LCGC14_0866400</name>
</gene>
<reference evidence="1" key="1">
    <citation type="journal article" date="2015" name="Nature">
        <title>Complex archaea that bridge the gap between prokaryotes and eukaryotes.</title>
        <authorList>
            <person name="Spang A."/>
            <person name="Saw J.H."/>
            <person name="Jorgensen S.L."/>
            <person name="Zaremba-Niedzwiedzka K."/>
            <person name="Martijn J."/>
            <person name="Lind A.E."/>
            <person name="van Eijk R."/>
            <person name="Schleper C."/>
            <person name="Guy L."/>
            <person name="Ettema T.J."/>
        </authorList>
    </citation>
    <scope>NUCLEOTIDE SEQUENCE</scope>
</reference>
<protein>
    <submittedName>
        <fullName evidence="1">Uncharacterized protein</fullName>
    </submittedName>
</protein>
<dbReference type="AlphaFoldDB" id="A0A0F9PRL1"/>
<organism evidence="1">
    <name type="scientific">marine sediment metagenome</name>
    <dbReference type="NCBI Taxonomy" id="412755"/>
    <lineage>
        <taxon>unclassified sequences</taxon>
        <taxon>metagenomes</taxon>
        <taxon>ecological metagenomes</taxon>
    </lineage>
</organism>
<accession>A0A0F9PRL1</accession>
<name>A0A0F9PRL1_9ZZZZ</name>
<dbReference type="EMBL" id="LAZR01002653">
    <property type="protein sequence ID" value="KKN27262.1"/>
    <property type="molecule type" value="Genomic_DNA"/>
</dbReference>
<evidence type="ECO:0000313" key="1">
    <source>
        <dbReference type="EMBL" id="KKN27262.1"/>
    </source>
</evidence>
<proteinExistence type="predicted"/>
<comment type="caution">
    <text evidence="1">The sequence shown here is derived from an EMBL/GenBank/DDBJ whole genome shotgun (WGS) entry which is preliminary data.</text>
</comment>